<evidence type="ECO:0000313" key="4">
    <source>
        <dbReference type="Proteomes" id="UP000319209"/>
    </source>
</evidence>
<dbReference type="Proteomes" id="UP000319209">
    <property type="component" value="Chromosome"/>
</dbReference>
<dbReference type="EMBL" id="CP041637">
    <property type="protein sequence ID" value="QDO93339.1"/>
    <property type="molecule type" value="Genomic_DNA"/>
</dbReference>
<gene>
    <name evidence="3" type="ORF">FNB79_04905</name>
</gene>
<feature type="chain" id="PRO_5021943649" evidence="2">
    <location>
        <begin position="18"/>
        <end position="597"/>
    </location>
</feature>
<keyword evidence="4" id="KW-1185">Reference proteome</keyword>
<name>A0A516GPA8_9FLAO</name>
<proteinExistence type="predicted"/>
<feature type="signal peptide" evidence="2">
    <location>
        <begin position="1"/>
        <end position="17"/>
    </location>
</feature>
<dbReference type="KEGG" id="fop:FNB79_04905"/>
<evidence type="ECO:0000256" key="1">
    <source>
        <dbReference type="PROSITE-ProRule" id="PRU00339"/>
    </source>
</evidence>
<evidence type="ECO:0000256" key="2">
    <source>
        <dbReference type="SAM" id="SignalP"/>
    </source>
</evidence>
<dbReference type="PROSITE" id="PS50005">
    <property type="entry name" value="TPR"/>
    <property type="match status" value="1"/>
</dbReference>
<dbReference type="RefSeq" id="WP_143380243.1">
    <property type="nucleotide sequence ID" value="NZ_CP041637.1"/>
</dbReference>
<dbReference type="InterPro" id="IPR019734">
    <property type="entry name" value="TPR_rpt"/>
</dbReference>
<evidence type="ECO:0000313" key="3">
    <source>
        <dbReference type="EMBL" id="QDO93339.1"/>
    </source>
</evidence>
<keyword evidence="1" id="KW-0802">TPR repeat</keyword>
<dbReference type="SMART" id="SM00028">
    <property type="entry name" value="TPR"/>
    <property type="match status" value="3"/>
</dbReference>
<dbReference type="OrthoDB" id="9763354at2"/>
<dbReference type="Pfam" id="PF13432">
    <property type="entry name" value="TPR_16"/>
    <property type="match status" value="1"/>
</dbReference>
<organism evidence="3 4">
    <name type="scientific">Formosa sediminum</name>
    <dbReference type="NCBI Taxonomy" id="2594004"/>
    <lineage>
        <taxon>Bacteria</taxon>
        <taxon>Pseudomonadati</taxon>
        <taxon>Bacteroidota</taxon>
        <taxon>Flavobacteriia</taxon>
        <taxon>Flavobacteriales</taxon>
        <taxon>Flavobacteriaceae</taxon>
        <taxon>Formosa</taxon>
    </lineage>
</organism>
<sequence>MKILFVCCMLLSVCLFSQENQDYNTNTAQLYFKNGDFEKALISYKKLVEESPTNTNYILALVKTYQQLEQFQEAELFLTQTLNRIKHPSLFIELGYNYQLQDNLTKANENYEIALASIDTNISYVYTVSKQFESHSLLDFAIRAYEKAMALNSEADFTMQLSRIYGEQGNIEKMFSSYIDFIEHNPIYKDNIKRIFSDFLSEDPEYKNNSILRKTILKKIQQNPDLIWNELLSWLFSQQNEFNKAFAQEKAIYNRLPESLNRMEDLAALATNEKDFETATNIYNYIIETTQETDTKLRAHYNLLTFKTQLATEKEYKTIQSDYLNLFETYGTLSQTLELQVAYGHFLAFNLHDIKTAEAFLKQTLKLKLKETETAKVKLELADILVLQEKFNEALIYYTQIQRSLKNSTISQEARFRVARTSYYKGDFKWAESQLNILKQSTSQLIANDALALKLLISDNKYEDSTQTALKLYAKADLLAYQNKPTEAITVLDTLLANHGAEPIAEQALYKQAKLFSTQHAYIKAEQNYLLLINNYTDGLLADDAYFNLAELYNKQLNEPEKAKPLYEHIIFNFADSIYFVEARSQFRTLRGDAINQ</sequence>
<reference evidence="3 4" key="1">
    <citation type="submission" date="2019-07" db="EMBL/GenBank/DDBJ databases">
        <title>Genome sequencing for Formosa sp. PS13.</title>
        <authorList>
            <person name="Park S.-J."/>
        </authorList>
    </citation>
    <scope>NUCLEOTIDE SEQUENCE [LARGE SCALE GENOMIC DNA]</scope>
    <source>
        <strain evidence="3 4">PS13</strain>
    </source>
</reference>
<protein>
    <submittedName>
        <fullName evidence="3">Tetratricopeptide repeat protein</fullName>
    </submittedName>
</protein>
<dbReference type="Gene3D" id="1.25.40.10">
    <property type="entry name" value="Tetratricopeptide repeat domain"/>
    <property type="match status" value="4"/>
</dbReference>
<dbReference type="SUPFAM" id="SSF48452">
    <property type="entry name" value="TPR-like"/>
    <property type="match status" value="2"/>
</dbReference>
<dbReference type="InterPro" id="IPR011990">
    <property type="entry name" value="TPR-like_helical_dom_sf"/>
</dbReference>
<keyword evidence="2" id="KW-0732">Signal</keyword>
<dbReference type="SUPFAM" id="SSF81901">
    <property type="entry name" value="HCP-like"/>
    <property type="match status" value="1"/>
</dbReference>
<dbReference type="AlphaFoldDB" id="A0A516GPA8"/>
<feature type="repeat" description="TPR" evidence="1">
    <location>
        <begin position="21"/>
        <end position="54"/>
    </location>
</feature>
<dbReference type="Pfam" id="PF13181">
    <property type="entry name" value="TPR_8"/>
    <property type="match status" value="2"/>
</dbReference>
<accession>A0A516GPA8</accession>